<dbReference type="AlphaFoldDB" id="A0A397ZQL1"/>
<name>A0A397ZQL1_BRACM</name>
<protein>
    <submittedName>
        <fullName evidence="1">Uncharacterized protein</fullName>
    </submittedName>
</protein>
<sequence>MIKLVWSPETAYIHTIRTAGWNTRLIVKTWIHGDPIETTVGLIVNSSWPSTPAR</sequence>
<organism evidence="1 2">
    <name type="scientific">Brassica campestris</name>
    <name type="common">Field mustard</name>
    <dbReference type="NCBI Taxonomy" id="3711"/>
    <lineage>
        <taxon>Eukaryota</taxon>
        <taxon>Viridiplantae</taxon>
        <taxon>Streptophyta</taxon>
        <taxon>Embryophyta</taxon>
        <taxon>Tracheophyta</taxon>
        <taxon>Spermatophyta</taxon>
        <taxon>Magnoliopsida</taxon>
        <taxon>eudicotyledons</taxon>
        <taxon>Gunneridae</taxon>
        <taxon>Pentapetalae</taxon>
        <taxon>rosids</taxon>
        <taxon>malvids</taxon>
        <taxon>Brassicales</taxon>
        <taxon>Brassicaceae</taxon>
        <taxon>Brassiceae</taxon>
        <taxon>Brassica</taxon>
    </lineage>
</organism>
<reference evidence="1 2" key="1">
    <citation type="submission" date="2018-06" db="EMBL/GenBank/DDBJ databases">
        <title>WGS assembly of Brassica rapa FPsc.</title>
        <authorList>
            <person name="Bowman J."/>
            <person name="Kohchi T."/>
            <person name="Yamato K."/>
            <person name="Jenkins J."/>
            <person name="Shu S."/>
            <person name="Ishizaki K."/>
            <person name="Yamaoka S."/>
            <person name="Nishihama R."/>
            <person name="Nakamura Y."/>
            <person name="Berger F."/>
            <person name="Adam C."/>
            <person name="Aki S."/>
            <person name="Althoff F."/>
            <person name="Araki T."/>
            <person name="Arteaga-Vazquez M."/>
            <person name="Balasubrmanian S."/>
            <person name="Bauer D."/>
            <person name="Boehm C."/>
            <person name="Briginshaw L."/>
            <person name="Caballero-Perez J."/>
            <person name="Catarino B."/>
            <person name="Chen F."/>
            <person name="Chiyoda S."/>
            <person name="Chovatia M."/>
            <person name="Davies K."/>
            <person name="Delmans M."/>
            <person name="Demura T."/>
            <person name="Dierschke T."/>
            <person name="Dolan L."/>
            <person name="Dorantes-Acosta A."/>
            <person name="Eklund D."/>
            <person name="Florent S."/>
            <person name="Flores-Sandoval E."/>
            <person name="Fujiyama A."/>
            <person name="Fukuzawa H."/>
            <person name="Galik B."/>
            <person name="Grimanelli D."/>
            <person name="Grimwood J."/>
            <person name="Grossniklaus U."/>
            <person name="Hamada T."/>
            <person name="Haseloff J."/>
            <person name="Hetherington A."/>
            <person name="Higo A."/>
            <person name="Hirakawa Y."/>
            <person name="Hundley H."/>
            <person name="Ikeda Y."/>
            <person name="Inoue K."/>
            <person name="Inoue S."/>
            <person name="Ishida S."/>
            <person name="Jia Q."/>
            <person name="Kakita M."/>
            <person name="Kanazawa T."/>
            <person name="Kawai Y."/>
            <person name="Kawashima T."/>
            <person name="Kennedy M."/>
            <person name="Kinose K."/>
            <person name="Kinoshita T."/>
            <person name="Kohara Y."/>
            <person name="Koide E."/>
            <person name="Komatsu K."/>
            <person name="Kopischke S."/>
            <person name="Kubo M."/>
            <person name="Kyozuka J."/>
            <person name="Lagercrantz U."/>
            <person name="Lin S."/>
            <person name="Lindquist E."/>
            <person name="Lipzen A."/>
            <person name="Lu C."/>
            <person name="Luna E."/>
            <person name="Martienssen R."/>
            <person name="Minamino N."/>
            <person name="Mizutani M."/>
            <person name="Mizutani M."/>
            <person name="Mochizuki N."/>
            <person name="Monte I."/>
            <person name="Mosher R."/>
            <person name="Nagasaki H."/>
            <person name="Nakagami H."/>
            <person name="Naramoto S."/>
            <person name="Nishitani K."/>
            <person name="Ohtani M."/>
            <person name="Okamoto T."/>
            <person name="Okumura M."/>
            <person name="Phillips J."/>
            <person name="Pollak B."/>
            <person name="Reinders A."/>
            <person name="Roevekamp M."/>
            <person name="Sano R."/>
            <person name="Sawa S."/>
            <person name="Schmid M."/>
            <person name="Shirakawa M."/>
            <person name="Solano R."/>
            <person name="Spunde A."/>
            <person name="Suetsugu N."/>
            <person name="Sugano S."/>
            <person name="Sugiyama A."/>
            <person name="Sun R."/>
            <person name="Suzuki Y."/>
            <person name="Takenaka M."/>
            <person name="Takezawa D."/>
            <person name="Tomogane H."/>
            <person name="Tsuzuki M."/>
            <person name="Ueda T."/>
            <person name="Umeda M."/>
            <person name="Ward J."/>
            <person name="Watanabe Y."/>
            <person name="Yazaki K."/>
            <person name="Yokoyama R."/>
            <person name="Yoshitake Y."/>
            <person name="Yotsui I."/>
            <person name="Zachgo S."/>
            <person name="Schmutz J."/>
        </authorList>
    </citation>
    <scope>NUCLEOTIDE SEQUENCE [LARGE SCALE GENOMIC DNA]</scope>
    <source>
        <strain evidence="2">cv. B-3</strain>
    </source>
</reference>
<dbReference type="InterPro" id="IPR009902">
    <property type="entry name" value="DUF1442"/>
</dbReference>
<evidence type="ECO:0000313" key="2">
    <source>
        <dbReference type="Proteomes" id="UP000264353"/>
    </source>
</evidence>
<accession>A0A397ZQL1</accession>
<dbReference type="Pfam" id="PF07279">
    <property type="entry name" value="DUF1442"/>
    <property type="match status" value="1"/>
</dbReference>
<evidence type="ECO:0000313" key="1">
    <source>
        <dbReference type="EMBL" id="RID64903.1"/>
    </source>
</evidence>
<proteinExistence type="predicted"/>
<gene>
    <name evidence="1" type="ORF">BRARA_D00139</name>
</gene>
<dbReference type="Proteomes" id="UP000264353">
    <property type="component" value="Chromosome A4"/>
</dbReference>
<dbReference type="EMBL" id="CM010631">
    <property type="protein sequence ID" value="RID64903.1"/>
    <property type="molecule type" value="Genomic_DNA"/>
</dbReference>